<dbReference type="RefSeq" id="WP_072715591.1">
    <property type="nucleotide sequence ID" value="NZ_FRAU01000005.1"/>
</dbReference>
<dbReference type="SUPFAM" id="SSF53187">
    <property type="entry name" value="Zn-dependent exopeptidases"/>
    <property type="match status" value="1"/>
</dbReference>
<feature type="compositionally biased region" description="Pro residues" evidence="3">
    <location>
        <begin position="467"/>
        <end position="483"/>
    </location>
</feature>
<dbReference type="STRING" id="633813.SAMN04488087_1759"/>
<feature type="domain" description="Peptidase M20 dimerisation" evidence="5">
    <location>
        <begin position="211"/>
        <end position="301"/>
    </location>
</feature>
<evidence type="ECO:0000256" key="3">
    <source>
        <dbReference type="SAM" id="MobiDB-lite"/>
    </source>
</evidence>
<evidence type="ECO:0000313" key="6">
    <source>
        <dbReference type="EMBL" id="SHK69949.1"/>
    </source>
</evidence>
<evidence type="ECO:0000259" key="5">
    <source>
        <dbReference type="Pfam" id="PF07687"/>
    </source>
</evidence>
<proteinExistence type="predicted"/>
<dbReference type="InterPro" id="IPR017439">
    <property type="entry name" value="Amidohydrolase"/>
</dbReference>
<dbReference type="AlphaFoldDB" id="A0A1M6ULA5"/>
<feature type="region of interest" description="Disordered" evidence="3">
    <location>
        <begin position="460"/>
        <end position="483"/>
    </location>
</feature>
<dbReference type="Pfam" id="PF07687">
    <property type="entry name" value="M20_dimer"/>
    <property type="match status" value="1"/>
</dbReference>
<dbReference type="InterPro" id="IPR017145">
    <property type="entry name" value="Aminobenzoyl-glu_utiliz_pB"/>
</dbReference>
<accession>A0A1M6ULA5</accession>
<reference evidence="7" key="1">
    <citation type="submission" date="2016-11" db="EMBL/GenBank/DDBJ databases">
        <authorList>
            <person name="Varghese N."/>
            <person name="Submissions S."/>
        </authorList>
    </citation>
    <scope>NUCLEOTIDE SEQUENCE [LARGE SCALE GENOMIC DNA]</scope>
    <source>
        <strain evidence="7">DSM 22212</strain>
    </source>
</reference>
<dbReference type="PANTHER" id="PTHR30575:SF0">
    <property type="entry name" value="XAA-ARG DIPEPTIDASE"/>
    <property type="match status" value="1"/>
</dbReference>
<keyword evidence="7" id="KW-1185">Reference proteome</keyword>
<dbReference type="PANTHER" id="PTHR30575">
    <property type="entry name" value="PEPTIDASE M20"/>
    <property type="match status" value="1"/>
</dbReference>
<keyword evidence="2" id="KW-0175">Coiled coil</keyword>
<dbReference type="FunFam" id="3.30.70.360:FF:000004">
    <property type="entry name" value="Peptidase M20 domain-containing protein 2"/>
    <property type="match status" value="1"/>
</dbReference>
<dbReference type="GO" id="GO:0005737">
    <property type="term" value="C:cytoplasm"/>
    <property type="evidence" value="ECO:0007669"/>
    <property type="project" value="TreeGrafter"/>
</dbReference>
<dbReference type="SUPFAM" id="SSF55031">
    <property type="entry name" value="Bacterial exopeptidase dimerisation domain"/>
    <property type="match status" value="1"/>
</dbReference>
<dbReference type="GO" id="GO:0071713">
    <property type="term" value="F:para-aminobenzoyl-glutamate hydrolase activity"/>
    <property type="evidence" value="ECO:0007669"/>
    <property type="project" value="TreeGrafter"/>
</dbReference>
<evidence type="ECO:0000256" key="1">
    <source>
        <dbReference type="ARBA" id="ARBA00022801"/>
    </source>
</evidence>
<name>A0A1M6ULA5_9BACT</name>
<evidence type="ECO:0000256" key="2">
    <source>
        <dbReference type="SAM" id="Coils"/>
    </source>
</evidence>
<protein>
    <submittedName>
        <fullName evidence="6">Aminobenzoyl-glutamate utilization protein B</fullName>
    </submittedName>
</protein>
<dbReference type="Proteomes" id="UP000185812">
    <property type="component" value="Unassembled WGS sequence"/>
</dbReference>
<dbReference type="NCBIfam" id="TIGR01891">
    <property type="entry name" value="amidohydrolases"/>
    <property type="match status" value="1"/>
</dbReference>
<dbReference type="GO" id="GO:0046657">
    <property type="term" value="P:folic acid catabolic process"/>
    <property type="evidence" value="ECO:0007669"/>
    <property type="project" value="TreeGrafter"/>
</dbReference>
<evidence type="ECO:0000313" key="7">
    <source>
        <dbReference type="Proteomes" id="UP000185812"/>
    </source>
</evidence>
<dbReference type="PIRSF" id="PIRSF037227">
    <property type="entry name" value="Aminobenzoyl-glu_utiliz_pB"/>
    <property type="match status" value="1"/>
</dbReference>
<dbReference type="Gene3D" id="3.30.70.360">
    <property type="match status" value="1"/>
</dbReference>
<dbReference type="InterPro" id="IPR011650">
    <property type="entry name" value="Peptidase_M20_dimer"/>
</dbReference>
<keyword evidence="1" id="KW-0378">Hydrolase</keyword>
<sequence length="483" mass="53181">MRRYGIIWGLLLAVSVSVAEAQTLDAYKQEALRETEQLRETLQHLAQELWRYAETALQEHRSAELLASALEAEGFRVQRGVAGMPTAFIAEWGSGRPIIGILAEYDALPGVGNEPVPSRQPRADAVTSGHGCGHNLFGAASTVGAIVLKRLMERHQLPGTVRLYGTPAEETVVGKVYMAREGVFDDLDAAIEWHPGTETAVRNQPGRAMNNFIVRFYGQAAHASADPWNGRSALDAVELMNHAANMMREHVHPTARIHYVITDGGEAPNVVPERAEVWYYVRDINRERVEFMYEWLKKIAEGAALMTRTEYDIQFITGVHEVLLNRPLQEAVQANLELVGPPRFDAEEQQFARALQEFLQVDPVGLDTTIKPLPEGPEPPRGGSTDVAEVSWITPTVGFSVATAAKDVPWHSWATTACHGTSIGYKGAEVAAKVIATTGLDMLLRPELLQAAREEFLRLTGGKPYQSPLPPDQPPPVPARTDR</sequence>
<dbReference type="InterPro" id="IPR036264">
    <property type="entry name" value="Bact_exopeptidase_dim_dom"/>
</dbReference>
<dbReference type="OrthoDB" id="9781032at2"/>
<feature type="coiled-coil region" evidence="2">
    <location>
        <begin position="28"/>
        <end position="73"/>
    </location>
</feature>
<dbReference type="Pfam" id="PF01546">
    <property type="entry name" value="Peptidase_M20"/>
    <property type="match status" value="1"/>
</dbReference>
<dbReference type="EMBL" id="FRAU01000005">
    <property type="protein sequence ID" value="SHK69949.1"/>
    <property type="molecule type" value="Genomic_DNA"/>
</dbReference>
<feature type="chain" id="PRO_5012793839" evidence="4">
    <location>
        <begin position="22"/>
        <end position="483"/>
    </location>
</feature>
<dbReference type="InterPro" id="IPR052030">
    <property type="entry name" value="Peptidase_M20/M20A_hydrolases"/>
</dbReference>
<gene>
    <name evidence="6" type="ORF">SAMN04488087_1759</name>
</gene>
<organism evidence="6 7">
    <name type="scientific">Rhodothermus profundi</name>
    <dbReference type="NCBI Taxonomy" id="633813"/>
    <lineage>
        <taxon>Bacteria</taxon>
        <taxon>Pseudomonadati</taxon>
        <taxon>Rhodothermota</taxon>
        <taxon>Rhodothermia</taxon>
        <taxon>Rhodothermales</taxon>
        <taxon>Rhodothermaceae</taxon>
        <taxon>Rhodothermus</taxon>
    </lineage>
</organism>
<feature type="signal peptide" evidence="4">
    <location>
        <begin position="1"/>
        <end position="21"/>
    </location>
</feature>
<keyword evidence="4" id="KW-0732">Signal</keyword>
<evidence type="ECO:0000256" key="4">
    <source>
        <dbReference type="SAM" id="SignalP"/>
    </source>
</evidence>
<dbReference type="InterPro" id="IPR002933">
    <property type="entry name" value="Peptidase_M20"/>
</dbReference>
<dbReference type="Gene3D" id="3.40.630.10">
    <property type="entry name" value="Zn peptidases"/>
    <property type="match status" value="1"/>
</dbReference>
<dbReference type="GO" id="GO:0016805">
    <property type="term" value="F:dipeptidase activity"/>
    <property type="evidence" value="ECO:0007669"/>
    <property type="project" value="TreeGrafter"/>
</dbReference>